<name>A0A6A1ULL1_9ROSI</name>
<dbReference type="Proteomes" id="UP000516437">
    <property type="component" value="Unassembled WGS sequence"/>
</dbReference>
<dbReference type="SUPFAM" id="SSF56112">
    <property type="entry name" value="Protein kinase-like (PK-like)"/>
    <property type="match status" value="1"/>
</dbReference>
<accession>A0A6A1ULL1</accession>
<dbReference type="InterPro" id="IPR011009">
    <property type="entry name" value="Kinase-like_dom_sf"/>
</dbReference>
<evidence type="ECO:0000313" key="2">
    <source>
        <dbReference type="Proteomes" id="UP000516437"/>
    </source>
</evidence>
<reference evidence="1 2" key="1">
    <citation type="journal article" date="2019" name="Plant Biotechnol. J.">
        <title>The red bayberry genome and genetic basis of sex determination.</title>
        <authorList>
            <person name="Jia H.M."/>
            <person name="Jia H.J."/>
            <person name="Cai Q.L."/>
            <person name="Wang Y."/>
            <person name="Zhao H.B."/>
            <person name="Yang W.F."/>
            <person name="Wang G.Y."/>
            <person name="Li Y.H."/>
            <person name="Zhan D.L."/>
            <person name="Shen Y.T."/>
            <person name="Niu Q.F."/>
            <person name="Chang L."/>
            <person name="Qiu J."/>
            <person name="Zhao L."/>
            <person name="Xie H.B."/>
            <person name="Fu W.Y."/>
            <person name="Jin J."/>
            <person name="Li X.W."/>
            <person name="Jiao Y."/>
            <person name="Zhou C.C."/>
            <person name="Tu T."/>
            <person name="Chai C.Y."/>
            <person name="Gao J.L."/>
            <person name="Fan L.J."/>
            <person name="van de Weg E."/>
            <person name="Wang J.Y."/>
            <person name="Gao Z.S."/>
        </authorList>
    </citation>
    <scope>NUCLEOTIDE SEQUENCE [LARGE SCALE GENOMIC DNA]</scope>
    <source>
        <tissue evidence="1">Leaves</tissue>
    </source>
</reference>
<gene>
    <name evidence="1" type="ORF">CJ030_MR0G008605</name>
</gene>
<evidence type="ECO:0000313" key="1">
    <source>
        <dbReference type="EMBL" id="KAB1200030.1"/>
    </source>
</evidence>
<dbReference type="Gene3D" id="1.10.510.10">
    <property type="entry name" value="Transferase(Phosphotransferase) domain 1"/>
    <property type="match status" value="1"/>
</dbReference>
<sequence length="64" mass="7364">MVNTGGASRETWIKEIIDPKMVGKYEMAKMELLLKVALQCVADDRDDRPSMTQVVEMLQRHEIN</sequence>
<comment type="caution">
    <text evidence="1">The sequence shown here is derived from an EMBL/GenBank/DDBJ whole genome shotgun (WGS) entry which is preliminary data.</text>
</comment>
<protein>
    <submittedName>
        <fullName evidence="1">Uncharacterized protein</fullName>
    </submittedName>
</protein>
<keyword evidence="2" id="KW-1185">Reference proteome</keyword>
<dbReference type="AlphaFoldDB" id="A0A6A1ULL1"/>
<organism evidence="1 2">
    <name type="scientific">Morella rubra</name>
    <name type="common">Chinese bayberry</name>
    <dbReference type="NCBI Taxonomy" id="262757"/>
    <lineage>
        <taxon>Eukaryota</taxon>
        <taxon>Viridiplantae</taxon>
        <taxon>Streptophyta</taxon>
        <taxon>Embryophyta</taxon>
        <taxon>Tracheophyta</taxon>
        <taxon>Spermatophyta</taxon>
        <taxon>Magnoliopsida</taxon>
        <taxon>eudicotyledons</taxon>
        <taxon>Gunneridae</taxon>
        <taxon>Pentapetalae</taxon>
        <taxon>rosids</taxon>
        <taxon>fabids</taxon>
        <taxon>Fagales</taxon>
        <taxon>Myricaceae</taxon>
        <taxon>Morella</taxon>
    </lineage>
</organism>
<dbReference type="OrthoDB" id="619632at2759"/>
<proteinExistence type="predicted"/>
<dbReference type="EMBL" id="RXIC02000245">
    <property type="protein sequence ID" value="KAB1200030.1"/>
    <property type="molecule type" value="Genomic_DNA"/>
</dbReference>